<dbReference type="AlphaFoldDB" id="A0A1G9ICP6"/>
<protein>
    <submittedName>
        <fullName evidence="1">Uncharacterized protein</fullName>
    </submittedName>
</protein>
<evidence type="ECO:0000313" key="2">
    <source>
        <dbReference type="Proteomes" id="UP000198901"/>
    </source>
</evidence>
<dbReference type="OrthoDB" id="963334at2"/>
<dbReference type="PROSITE" id="PS51257">
    <property type="entry name" value="PROKAR_LIPOPROTEIN"/>
    <property type="match status" value="1"/>
</dbReference>
<dbReference type="STRING" id="563176.SAMN04488090_0427"/>
<proteinExistence type="predicted"/>
<gene>
    <name evidence="1" type="ORF">SAMN04488090_0427</name>
</gene>
<dbReference type="Proteomes" id="UP000198901">
    <property type="component" value="Unassembled WGS sequence"/>
</dbReference>
<sequence length="123" mass="13422">MKKLLPLLLPAVLLACDKPDVRLRNDDATLSALWVNVPGADENAARYNGVFSAGRDTVTVTVPRATTNGIDISLKRLKLRGSIPSDAVSVPAMSVMDMSQPFSLDVVSGRQTRKTYRIIVRQQ</sequence>
<reference evidence="1 2" key="1">
    <citation type="submission" date="2016-10" db="EMBL/GenBank/DDBJ databases">
        <authorList>
            <person name="de Groot N.N."/>
        </authorList>
    </citation>
    <scope>NUCLEOTIDE SEQUENCE [LARGE SCALE GENOMIC DNA]</scope>
    <source>
        <strain evidence="1 2">DSM 21668</strain>
    </source>
</reference>
<accession>A0A1G9ICP6</accession>
<organism evidence="1 2">
    <name type="scientific">Siphonobacter aquaeclarae</name>
    <dbReference type="NCBI Taxonomy" id="563176"/>
    <lineage>
        <taxon>Bacteria</taxon>
        <taxon>Pseudomonadati</taxon>
        <taxon>Bacteroidota</taxon>
        <taxon>Cytophagia</taxon>
        <taxon>Cytophagales</taxon>
        <taxon>Cytophagaceae</taxon>
        <taxon>Siphonobacter</taxon>
    </lineage>
</organism>
<evidence type="ECO:0000313" key="1">
    <source>
        <dbReference type="EMBL" id="SDL22989.1"/>
    </source>
</evidence>
<name>A0A1G9ICP6_9BACT</name>
<dbReference type="EMBL" id="FNGS01000001">
    <property type="protein sequence ID" value="SDL22989.1"/>
    <property type="molecule type" value="Genomic_DNA"/>
</dbReference>
<dbReference type="RefSeq" id="WP_093197095.1">
    <property type="nucleotide sequence ID" value="NZ_FNGS01000001.1"/>
</dbReference>
<keyword evidence="2" id="KW-1185">Reference proteome</keyword>